<accession>A0A1G4TC71</accession>
<dbReference type="InterPro" id="IPR039425">
    <property type="entry name" value="RNA_pol_sigma-70-like"/>
</dbReference>
<feature type="domain" description="RNA polymerase sigma-70 region 2" evidence="6">
    <location>
        <begin position="28"/>
        <end position="95"/>
    </location>
</feature>
<gene>
    <name evidence="8" type="ORF">SAMN04487970_10485</name>
</gene>
<dbReference type="SUPFAM" id="SSF88659">
    <property type="entry name" value="Sigma3 and sigma4 domains of RNA polymerase sigma factors"/>
    <property type="match status" value="1"/>
</dbReference>
<dbReference type="AlphaFoldDB" id="A0A1G4TC71"/>
<dbReference type="RefSeq" id="WP_167670302.1">
    <property type="nucleotide sequence ID" value="NZ_FMTT01000048.1"/>
</dbReference>
<dbReference type="Gene3D" id="1.10.10.10">
    <property type="entry name" value="Winged helix-like DNA-binding domain superfamily/Winged helix DNA-binding domain"/>
    <property type="match status" value="1"/>
</dbReference>
<dbReference type="STRING" id="624147.SAMN04487970_10485"/>
<dbReference type="InterPro" id="IPR013324">
    <property type="entry name" value="RNA_pol_sigma_r3/r4-like"/>
</dbReference>
<dbReference type="Gene3D" id="1.10.1740.10">
    <property type="match status" value="1"/>
</dbReference>
<dbReference type="Proteomes" id="UP000198601">
    <property type="component" value="Unassembled WGS sequence"/>
</dbReference>
<dbReference type="GO" id="GO:0003677">
    <property type="term" value="F:DNA binding"/>
    <property type="evidence" value="ECO:0007669"/>
    <property type="project" value="UniProtKB-KW"/>
</dbReference>
<evidence type="ECO:0000256" key="1">
    <source>
        <dbReference type="ARBA" id="ARBA00010641"/>
    </source>
</evidence>
<dbReference type="EMBL" id="FMTT01000048">
    <property type="protein sequence ID" value="SCW79033.1"/>
    <property type="molecule type" value="Genomic_DNA"/>
</dbReference>
<dbReference type="InterPro" id="IPR014284">
    <property type="entry name" value="RNA_pol_sigma-70_dom"/>
</dbReference>
<dbReference type="PANTHER" id="PTHR43133:SF52">
    <property type="entry name" value="ECF RNA POLYMERASE SIGMA FACTOR SIGL"/>
    <property type="match status" value="1"/>
</dbReference>
<keyword evidence="9" id="KW-1185">Reference proteome</keyword>
<sequence length="188" mass="22832">MEPKCDDFELLLKFPFDQLPTLSQKNIYQIYYHSFFRIVFKMVKNNATTEDILQESFYKSILYFPKNLRNLEHLKRWLRVVIRNTTLNYLKKQGRLDKTHIHLDDALYVYDKLSLEQKVEHRLLLEHLNEQLTHLKKEYAYIIFLRWKKELSNKEIAAKLGISEQNVRIKLLRARKAFKKILDFSKIL</sequence>
<dbReference type="NCBIfam" id="TIGR02937">
    <property type="entry name" value="sigma70-ECF"/>
    <property type="match status" value="1"/>
</dbReference>
<name>A0A1G4TC71_9BACL</name>
<dbReference type="GO" id="GO:0006352">
    <property type="term" value="P:DNA-templated transcription initiation"/>
    <property type="evidence" value="ECO:0007669"/>
    <property type="project" value="InterPro"/>
</dbReference>
<dbReference type="GO" id="GO:0016987">
    <property type="term" value="F:sigma factor activity"/>
    <property type="evidence" value="ECO:0007669"/>
    <property type="project" value="UniProtKB-KW"/>
</dbReference>
<dbReference type="InterPro" id="IPR007627">
    <property type="entry name" value="RNA_pol_sigma70_r2"/>
</dbReference>
<evidence type="ECO:0000313" key="8">
    <source>
        <dbReference type="EMBL" id="SCW79033.1"/>
    </source>
</evidence>
<evidence type="ECO:0000256" key="2">
    <source>
        <dbReference type="ARBA" id="ARBA00023015"/>
    </source>
</evidence>
<keyword evidence="3" id="KW-0731">Sigma factor</keyword>
<comment type="similarity">
    <text evidence="1">Belongs to the sigma-70 factor family. ECF subfamily.</text>
</comment>
<protein>
    <submittedName>
        <fullName evidence="8">RNA polymerase sigma-70 factor, ECF subfamily</fullName>
    </submittedName>
</protein>
<organism evidence="8 9">
    <name type="scientific">Paenibacillus tianmuensis</name>
    <dbReference type="NCBI Taxonomy" id="624147"/>
    <lineage>
        <taxon>Bacteria</taxon>
        <taxon>Bacillati</taxon>
        <taxon>Bacillota</taxon>
        <taxon>Bacilli</taxon>
        <taxon>Bacillales</taxon>
        <taxon>Paenibacillaceae</taxon>
        <taxon>Paenibacillus</taxon>
    </lineage>
</organism>
<evidence type="ECO:0000256" key="5">
    <source>
        <dbReference type="ARBA" id="ARBA00023163"/>
    </source>
</evidence>
<dbReference type="InterPro" id="IPR036388">
    <property type="entry name" value="WH-like_DNA-bd_sf"/>
</dbReference>
<evidence type="ECO:0000256" key="4">
    <source>
        <dbReference type="ARBA" id="ARBA00023125"/>
    </source>
</evidence>
<dbReference type="Pfam" id="PF08281">
    <property type="entry name" value="Sigma70_r4_2"/>
    <property type="match status" value="1"/>
</dbReference>
<evidence type="ECO:0000259" key="7">
    <source>
        <dbReference type="Pfam" id="PF08281"/>
    </source>
</evidence>
<proteinExistence type="inferred from homology"/>
<keyword evidence="5" id="KW-0804">Transcription</keyword>
<evidence type="ECO:0000313" key="9">
    <source>
        <dbReference type="Proteomes" id="UP000198601"/>
    </source>
</evidence>
<dbReference type="PANTHER" id="PTHR43133">
    <property type="entry name" value="RNA POLYMERASE ECF-TYPE SIGMA FACTO"/>
    <property type="match status" value="1"/>
</dbReference>
<dbReference type="SUPFAM" id="SSF88946">
    <property type="entry name" value="Sigma2 domain of RNA polymerase sigma factors"/>
    <property type="match status" value="1"/>
</dbReference>
<feature type="domain" description="RNA polymerase sigma factor 70 region 4 type 2" evidence="7">
    <location>
        <begin position="129"/>
        <end position="177"/>
    </location>
</feature>
<dbReference type="InterPro" id="IPR013249">
    <property type="entry name" value="RNA_pol_sigma70_r4_t2"/>
</dbReference>
<dbReference type="Pfam" id="PF04542">
    <property type="entry name" value="Sigma70_r2"/>
    <property type="match status" value="1"/>
</dbReference>
<dbReference type="InterPro" id="IPR013325">
    <property type="entry name" value="RNA_pol_sigma_r2"/>
</dbReference>
<keyword evidence="2" id="KW-0805">Transcription regulation</keyword>
<evidence type="ECO:0000259" key="6">
    <source>
        <dbReference type="Pfam" id="PF04542"/>
    </source>
</evidence>
<keyword evidence="4" id="KW-0238">DNA-binding</keyword>
<reference evidence="9" key="1">
    <citation type="submission" date="2016-10" db="EMBL/GenBank/DDBJ databases">
        <authorList>
            <person name="Varghese N."/>
            <person name="Submissions S."/>
        </authorList>
    </citation>
    <scope>NUCLEOTIDE SEQUENCE [LARGE SCALE GENOMIC DNA]</scope>
    <source>
        <strain evidence="9">CGMCC 1.8946</strain>
    </source>
</reference>
<evidence type="ECO:0000256" key="3">
    <source>
        <dbReference type="ARBA" id="ARBA00023082"/>
    </source>
</evidence>